<evidence type="ECO:0000313" key="3">
    <source>
        <dbReference type="Proteomes" id="UP001612741"/>
    </source>
</evidence>
<keyword evidence="3" id="KW-1185">Reference proteome</keyword>
<proteinExistence type="predicted"/>
<evidence type="ECO:0000259" key="1">
    <source>
        <dbReference type="Pfam" id="PF04149"/>
    </source>
</evidence>
<comment type="caution">
    <text evidence="2">The sequence shown here is derived from an EMBL/GenBank/DDBJ whole genome shotgun (WGS) entry which is preliminary data.</text>
</comment>
<dbReference type="RefSeq" id="WP_397077864.1">
    <property type="nucleotide sequence ID" value="NZ_JBITGY010000001.1"/>
</dbReference>
<protein>
    <submittedName>
        <fullName evidence="2">DUF397 domain-containing protein</fullName>
    </submittedName>
</protein>
<accession>A0ABW7YJD8</accession>
<organism evidence="2 3">
    <name type="scientific">Nonomuraea typhae</name>
    <dbReference type="NCBI Taxonomy" id="2603600"/>
    <lineage>
        <taxon>Bacteria</taxon>
        <taxon>Bacillati</taxon>
        <taxon>Actinomycetota</taxon>
        <taxon>Actinomycetes</taxon>
        <taxon>Streptosporangiales</taxon>
        <taxon>Streptosporangiaceae</taxon>
        <taxon>Nonomuraea</taxon>
    </lineage>
</organism>
<dbReference type="EMBL" id="JBITGY010000001">
    <property type="protein sequence ID" value="MFI6496006.1"/>
    <property type="molecule type" value="Genomic_DNA"/>
</dbReference>
<sequence>MAVTIPDDAEWRMASNGGGNCVQMTAVVLPPEHPKHGRGKTVAVRDSENPAAGVQIYTGDEIRFFAEGIKNGIFADLI</sequence>
<gene>
    <name evidence="2" type="ORF">ACIBG2_01395</name>
</gene>
<name>A0ABW7YJD8_9ACTN</name>
<dbReference type="Proteomes" id="UP001612741">
    <property type="component" value="Unassembled WGS sequence"/>
</dbReference>
<evidence type="ECO:0000313" key="2">
    <source>
        <dbReference type="EMBL" id="MFI6496006.1"/>
    </source>
</evidence>
<dbReference type="InterPro" id="IPR007278">
    <property type="entry name" value="DUF397"/>
</dbReference>
<feature type="domain" description="DUF397" evidence="1">
    <location>
        <begin position="12"/>
        <end position="70"/>
    </location>
</feature>
<reference evidence="2 3" key="1">
    <citation type="submission" date="2024-10" db="EMBL/GenBank/DDBJ databases">
        <title>The Natural Products Discovery Center: Release of the First 8490 Sequenced Strains for Exploring Actinobacteria Biosynthetic Diversity.</title>
        <authorList>
            <person name="Kalkreuter E."/>
            <person name="Kautsar S.A."/>
            <person name="Yang D."/>
            <person name="Bader C.D."/>
            <person name="Teijaro C.N."/>
            <person name="Fluegel L."/>
            <person name="Davis C.M."/>
            <person name="Simpson J.R."/>
            <person name="Lauterbach L."/>
            <person name="Steele A.D."/>
            <person name="Gui C."/>
            <person name="Meng S."/>
            <person name="Li G."/>
            <person name="Viehrig K."/>
            <person name="Ye F."/>
            <person name="Su P."/>
            <person name="Kiefer A.F."/>
            <person name="Nichols A."/>
            <person name="Cepeda A.J."/>
            <person name="Yan W."/>
            <person name="Fan B."/>
            <person name="Jiang Y."/>
            <person name="Adhikari A."/>
            <person name="Zheng C.-J."/>
            <person name="Schuster L."/>
            <person name="Cowan T.M."/>
            <person name="Smanski M.J."/>
            <person name="Chevrette M.G."/>
            <person name="De Carvalho L.P.S."/>
            <person name="Shen B."/>
        </authorList>
    </citation>
    <scope>NUCLEOTIDE SEQUENCE [LARGE SCALE GENOMIC DNA]</scope>
    <source>
        <strain evidence="2 3">NPDC050545</strain>
    </source>
</reference>
<dbReference type="Pfam" id="PF04149">
    <property type="entry name" value="DUF397"/>
    <property type="match status" value="1"/>
</dbReference>